<evidence type="ECO:0000313" key="9">
    <source>
        <dbReference type="Proteomes" id="UP000579945"/>
    </source>
</evidence>
<feature type="transmembrane region" description="Helical" evidence="5">
    <location>
        <begin position="578"/>
        <end position="598"/>
    </location>
</feature>
<proteinExistence type="inferred from homology"/>
<dbReference type="GO" id="GO:0043190">
    <property type="term" value="C:ATP-binding cassette (ABC) transporter complex"/>
    <property type="evidence" value="ECO:0007669"/>
    <property type="project" value="InterPro"/>
</dbReference>
<dbReference type="PIRSF" id="PIRSF002741">
    <property type="entry name" value="MppA"/>
    <property type="match status" value="1"/>
</dbReference>
<evidence type="ECO:0000256" key="4">
    <source>
        <dbReference type="ARBA" id="ARBA00022729"/>
    </source>
</evidence>
<dbReference type="GeneID" id="95391177"/>
<keyword evidence="3" id="KW-0813">Transport</keyword>
<dbReference type="RefSeq" id="WP_183651602.1">
    <property type="nucleotide sequence ID" value="NZ_BAAAXX010000098.1"/>
</dbReference>
<dbReference type="Pfam" id="PF00496">
    <property type="entry name" value="SBP_bac_5"/>
    <property type="match status" value="1"/>
</dbReference>
<comment type="similarity">
    <text evidence="2">Belongs to the bacterial solute-binding protein 5 family.</text>
</comment>
<feature type="domain" description="Solute-binding protein family 5" evidence="7">
    <location>
        <begin position="78"/>
        <end position="457"/>
    </location>
</feature>
<dbReference type="GO" id="GO:0042597">
    <property type="term" value="C:periplasmic space"/>
    <property type="evidence" value="ECO:0007669"/>
    <property type="project" value="UniProtKB-ARBA"/>
</dbReference>
<keyword evidence="5" id="KW-1133">Transmembrane helix</keyword>
<gene>
    <name evidence="8" type="ORF">FHR33_004831</name>
</gene>
<evidence type="ECO:0000313" key="8">
    <source>
        <dbReference type="EMBL" id="MBB3728971.1"/>
    </source>
</evidence>
<feature type="signal peptide" evidence="6">
    <location>
        <begin position="1"/>
        <end position="26"/>
    </location>
</feature>
<keyword evidence="5" id="KW-0472">Membrane</keyword>
<dbReference type="GO" id="GO:0030313">
    <property type="term" value="C:cell envelope"/>
    <property type="evidence" value="ECO:0007669"/>
    <property type="project" value="UniProtKB-SubCell"/>
</dbReference>
<dbReference type="GO" id="GO:0015833">
    <property type="term" value="P:peptide transport"/>
    <property type="evidence" value="ECO:0007669"/>
    <property type="project" value="TreeGrafter"/>
</dbReference>
<dbReference type="GO" id="GO:1904680">
    <property type="term" value="F:peptide transmembrane transporter activity"/>
    <property type="evidence" value="ECO:0007669"/>
    <property type="project" value="TreeGrafter"/>
</dbReference>
<dbReference type="SUPFAM" id="SSF53850">
    <property type="entry name" value="Periplasmic binding protein-like II"/>
    <property type="match status" value="1"/>
</dbReference>
<evidence type="ECO:0000259" key="7">
    <source>
        <dbReference type="Pfam" id="PF00496"/>
    </source>
</evidence>
<protein>
    <submittedName>
        <fullName evidence="8">Peptide/nickel transport system substrate-binding protein</fullName>
    </submittedName>
</protein>
<accession>A0A7W5V1Z9</accession>
<sequence>MGKWLARLTALGVALVLAAPVTAAQAADPATTGKKTVRIGSIQSVDSMNPFLAVRLIAGQLQRWTYMFLTAPDPKTLKPGPDLAESWESSDDGLTWTFKIRQAKWSDGQPVTAHDAAWTFNKIMTDDAAKTGNGPAVENFETVTATDDRTLVIKTKAPQASMLSNPIPIVPKHIWEKVGDMATFENETYPAVTNGAYIPIEHKKDNYVKLKANPDYWQGKPKIDELQVIFYENPEAAIAGLKKGDIDLIGRLAAPQFEAGAGDPNIVQWNTPGRRAAYLQINHGATTSDDKEIGDGHPALKDPKVRQAIHHAIDKQALVDQVQNGLAVPANGSIVPPMYTDFFWEATGADKISFDLAKANQILDEAGYKKGDDGVRTMPDGKRKLEMRFSIHTDTPTEDKLAQFLTGWFKEIGITLTTRKLDSNKFTEETGSTALFDIAISGWSVNPDPEEVLATHLCSRRPTPTGEGGGTESFYCDKQYEDLYQSQLKELDATKRADMIKQMQQRLYTDAPVIAIYYPNNLELYRKDRITSITPIPAGKQGEGILYGGASGYPMITLDAPAVATGASAEGGGSNTGMIIGIAAAAVVVLGVGGFLLSRRRKTTSDERE</sequence>
<reference evidence="8 9" key="1">
    <citation type="submission" date="2020-08" db="EMBL/GenBank/DDBJ databases">
        <title>Sequencing the genomes of 1000 actinobacteria strains.</title>
        <authorList>
            <person name="Klenk H.-P."/>
        </authorList>
    </citation>
    <scope>NUCLEOTIDE SEQUENCE [LARGE SCALE GENOMIC DNA]</scope>
    <source>
        <strain evidence="8 9">DSM 44320</strain>
    </source>
</reference>
<dbReference type="PANTHER" id="PTHR30290:SF10">
    <property type="entry name" value="PERIPLASMIC OLIGOPEPTIDE-BINDING PROTEIN-RELATED"/>
    <property type="match status" value="1"/>
</dbReference>
<dbReference type="InterPro" id="IPR000914">
    <property type="entry name" value="SBP_5_dom"/>
</dbReference>
<feature type="chain" id="PRO_5030510388" evidence="6">
    <location>
        <begin position="27"/>
        <end position="609"/>
    </location>
</feature>
<dbReference type="Gene3D" id="3.40.190.10">
    <property type="entry name" value="Periplasmic binding protein-like II"/>
    <property type="match status" value="1"/>
</dbReference>
<evidence type="ECO:0000256" key="3">
    <source>
        <dbReference type="ARBA" id="ARBA00022448"/>
    </source>
</evidence>
<comment type="caution">
    <text evidence="8">The sequence shown here is derived from an EMBL/GenBank/DDBJ whole genome shotgun (WGS) entry which is preliminary data.</text>
</comment>
<dbReference type="AlphaFoldDB" id="A0A7W5V1Z9"/>
<dbReference type="PANTHER" id="PTHR30290">
    <property type="entry name" value="PERIPLASMIC BINDING COMPONENT OF ABC TRANSPORTER"/>
    <property type="match status" value="1"/>
</dbReference>
<dbReference type="Proteomes" id="UP000579945">
    <property type="component" value="Unassembled WGS sequence"/>
</dbReference>
<dbReference type="Gene3D" id="3.10.105.10">
    <property type="entry name" value="Dipeptide-binding Protein, Domain 3"/>
    <property type="match status" value="1"/>
</dbReference>
<dbReference type="InterPro" id="IPR030678">
    <property type="entry name" value="Peptide/Ni-bd"/>
</dbReference>
<organism evidence="8 9">
    <name type="scientific">Nonomuraea dietziae</name>
    <dbReference type="NCBI Taxonomy" id="65515"/>
    <lineage>
        <taxon>Bacteria</taxon>
        <taxon>Bacillati</taxon>
        <taxon>Actinomycetota</taxon>
        <taxon>Actinomycetes</taxon>
        <taxon>Streptosporangiales</taxon>
        <taxon>Streptosporangiaceae</taxon>
        <taxon>Nonomuraea</taxon>
    </lineage>
</organism>
<evidence type="ECO:0000256" key="1">
    <source>
        <dbReference type="ARBA" id="ARBA00004196"/>
    </source>
</evidence>
<name>A0A7W5V1Z9_9ACTN</name>
<dbReference type="InterPro" id="IPR039424">
    <property type="entry name" value="SBP_5"/>
</dbReference>
<keyword evidence="5" id="KW-0812">Transmembrane</keyword>
<evidence type="ECO:0000256" key="6">
    <source>
        <dbReference type="SAM" id="SignalP"/>
    </source>
</evidence>
<dbReference type="EMBL" id="JACIBV010000001">
    <property type="protein sequence ID" value="MBB3728971.1"/>
    <property type="molecule type" value="Genomic_DNA"/>
</dbReference>
<evidence type="ECO:0000256" key="5">
    <source>
        <dbReference type="SAM" id="Phobius"/>
    </source>
</evidence>
<comment type="subcellular location">
    <subcellularLocation>
        <location evidence="1">Cell envelope</location>
    </subcellularLocation>
</comment>
<evidence type="ECO:0000256" key="2">
    <source>
        <dbReference type="ARBA" id="ARBA00005695"/>
    </source>
</evidence>
<keyword evidence="4 6" id="KW-0732">Signal</keyword>
<keyword evidence="9" id="KW-1185">Reference proteome</keyword>
<dbReference type="CDD" id="cd00995">
    <property type="entry name" value="PBP2_NikA_DppA_OppA_like"/>
    <property type="match status" value="1"/>
</dbReference>